<dbReference type="Proteomes" id="UP000078465">
    <property type="component" value="Chromosome"/>
</dbReference>
<protein>
    <submittedName>
        <fullName evidence="1">DUF3168 domain-containing protein</fullName>
    </submittedName>
</protein>
<organism evidence="1 2">
    <name type="scientific">Rhizobium ruizarguesonis</name>
    <dbReference type="NCBI Taxonomy" id="2081791"/>
    <lineage>
        <taxon>Bacteria</taxon>
        <taxon>Pseudomonadati</taxon>
        <taxon>Pseudomonadota</taxon>
        <taxon>Alphaproteobacteria</taxon>
        <taxon>Hyphomicrobiales</taxon>
        <taxon>Rhizobiaceae</taxon>
        <taxon>Rhizobium/Agrobacterium group</taxon>
        <taxon>Rhizobium</taxon>
    </lineage>
</organism>
<reference evidence="1" key="1">
    <citation type="submission" date="2024-10" db="EMBL/GenBank/DDBJ databases">
        <title>Strain of Rhizobium-related bacteria isolated fromm roots of Vavilovia formosa.</title>
        <authorList>
            <person name="Kimeklis A."/>
            <person name="Afonin A."/>
        </authorList>
    </citation>
    <scope>NUCLEOTIDE SEQUENCE</scope>
    <source>
        <strain evidence="1">Vaf-46</strain>
    </source>
</reference>
<name>A0ACD5EUW6_9HYPH</name>
<evidence type="ECO:0000313" key="2">
    <source>
        <dbReference type="Proteomes" id="UP000078465"/>
    </source>
</evidence>
<gene>
    <name evidence="1" type="ORF">A4U53_030820</name>
</gene>
<sequence>MRQPKKWRQGVNPDPVFELKAAVIGRLKADASVDAFVFGRVYDRPADGTKPSPYISMGPWDATTDGAECIDGMEINMQIDCWSWGSGEAYGSAEVSKIAGAVRAALHEAEFELTTNALATISHRITRYQRESDGATNRAIISVTAFVELP</sequence>
<proteinExistence type="predicted"/>
<dbReference type="EMBL" id="CP171853">
    <property type="protein sequence ID" value="XKM42911.1"/>
    <property type="molecule type" value="Genomic_DNA"/>
</dbReference>
<evidence type="ECO:0000313" key="1">
    <source>
        <dbReference type="EMBL" id="XKM42911.1"/>
    </source>
</evidence>
<accession>A0ACD5EUW6</accession>